<dbReference type="Proteomes" id="UP000515208">
    <property type="component" value="Unplaced"/>
</dbReference>
<dbReference type="PANTHER" id="PTHR10556">
    <property type="entry name" value="3-OXO-5-ALPHA-STEROID 4-DEHYDROGENASE"/>
    <property type="match status" value="1"/>
</dbReference>
<feature type="transmembrane region" description="Helical" evidence="6">
    <location>
        <begin position="109"/>
        <end position="132"/>
    </location>
</feature>
<dbReference type="InterPro" id="IPR001104">
    <property type="entry name" value="3-oxo-5_a-steroid_4-DH_C"/>
</dbReference>
<dbReference type="CTD" id="6716"/>
<dbReference type="PANTHER" id="PTHR10556:SF37">
    <property type="entry name" value="3-OXO-5-ALPHA-STEROID 4-DEHYDROGENASE 2"/>
    <property type="match status" value="1"/>
</dbReference>
<name>A0A6P3GN04_BISBB</name>
<dbReference type="KEGG" id="bbis:104980937"/>
<evidence type="ECO:0000256" key="3">
    <source>
        <dbReference type="ARBA" id="ARBA00022692"/>
    </source>
</evidence>
<feature type="transmembrane region" description="Helical" evidence="6">
    <location>
        <begin position="222"/>
        <end position="243"/>
    </location>
</feature>
<protein>
    <submittedName>
        <fullName evidence="9">3-oxo-5-alpha-steroid 4-dehydrogenase 2 isoform X1</fullName>
    </submittedName>
</protein>
<evidence type="ECO:0000256" key="2">
    <source>
        <dbReference type="ARBA" id="ARBA00007742"/>
    </source>
</evidence>
<evidence type="ECO:0000256" key="5">
    <source>
        <dbReference type="ARBA" id="ARBA00023136"/>
    </source>
</evidence>
<comment type="subcellular location">
    <subcellularLocation>
        <location evidence="1">Membrane</location>
        <topology evidence="1">Multi-pass membrane protein</topology>
    </subcellularLocation>
</comment>
<evidence type="ECO:0000313" key="9">
    <source>
        <dbReference type="RefSeq" id="XP_010828107.1"/>
    </source>
</evidence>
<evidence type="ECO:0000313" key="8">
    <source>
        <dbReference type="Proteomes" id="UP000515208"/>
    </source>
</evidence>
<comment type="similarity">
    <text evidence="2">Belongs to the steroid 5-alpha reductase family.</text>
</comment>
<feature type="transmembrane region" description="Helical" evidence="6">
    <location>
        <begin position="144"/>
        <end position="162"/>
    </location>
</feature>
<evidence type="ECO:0000259" key="7">
    <source>
        <dbReference type="Pfam" id="PF02544"/>
    </source>
</evidence>
<accession>A0A6P3GN04</accession>
<dbReference type="InterPro" id="IPR039357">
    <property type="entry name" value="SRD5A/TECR"/>
</dbReference>
<dbReference type="AlphaFoldDB" id="A0A6P3GN04"/>
<keyword evidence="3 6" id="KW-0812">Transmembrane</keyword>
<dbReference type="GO" id="GO:0003865">
    <property type="term" value="F:3-oxo-5-alpha-steroid 4-dehydrogenase activity"/>
    <property type="evidence" value="ECO:0007669"/>
    <property type="project" value="TreeGrafter"/>
</dbReference>
<feature type="transmembrane region" description="Helical" evidence="6">
    <location>
        <begin position="183"/>
        <end position="202"/>
    </location>
</feature>
<dbReference type="OrthoDB" id="5788137at2759"/>
<proteinExistence type="inferred from homology"/>
<dbReference type="GeneID" id="104980937"/>
<feature type="transmembrane region" description="Helical" evidence="6">
    <location>
        <begin position="80"/>
        <end position="97"/>
    </location>
</feature>
<dbReference type="Pfam" id="PF02544">
    <property type="entry name" value="Steroid_dh"/>
    <property type="match status" value="1"/>
</dbReference>
<sequence>MSVRCQQSPVLAGSATLAALGALVLYLAEPSGYGKYSENLMPVAIRLPARAAWFLQELPSFAVPAGILAGQPSSLRGPPATVLLGLFCAHYFHRTFVYSLLTRGRPFPVVFLFRGFVFCMGNGLLQGYYLVYCAEYPAEWYTDIRFSLGIFLFILGMGINIHSDYILRQLRKPGEIIYRIPQGGLFTYVSGANFLGLLKGYFTWKPDQFSTVNLDHALCDLWFLYASVESIEYLFLAVIYSLLDSTSRCLMTTPSLEEPSFHSSFKETKEQGNKAPTILLKIIKLLNL</sequence>
<dbReference type="GO" id="GO:0006694">
    <property type="term" value="P:steroid biosynthetic process"/>
    <property type="evidence" value="ECO:0007669"/>
    <property type="project" value="TreeGrafter"/>
</dbReference>
<feature type="domain" description="3-oxo-5-alpha-steroid 4-dehydrogenase C-terminal" evidence="7">
    <location>
        <begin position="106"/>
        <end position="204"/>
    </location>
</feature>
<dbReference type="RefSeq" id="XP_010828107.1">
    <property type="nucleotide sequence ID" value="XM_010829805.1"/>
</dbReference>
<evidence type="ECO:0000256" key="6">
    <source>
        <dbReference type="SAM" id="Phobius"/>
    </source>
</evidence>
<dbReference type="PROSITE" id="PS50244">
    <property type="entry name" value="S5A_REDUCTASE"/>
    <property type="match status" value="1"/>
</dbReference>
<dbReference type="GO" id="GO:0016020">
    <property type="term" value="C:membrane"/>
    <property type="evidence" value="ECO:0007669"/>
    <property type="project" value="UniProtKB-SubCell"/>
</dbReference>
<evidence type="ECO:0000256" key="1">
    <source>
        <dbReference type="ARBA" id="ARBA00004141"/>
    </source>
</evidence>
<gene>
    <name evidence="9" type="primary">SRD5A2</name>
</gene>
<organism evidence="8 9">
    <name type="scientific">Bison bison bison</name>
    <name type="common">North American plains bison</name>
    <dbReference type="NCBI Taxonomy" id="43346"/>
    <lineage>
        <taxon>Eukaryota</taxon>
        <taxon>Metazoa</taxon>
        <taxon>Chordata</taxon>
        <taxon>Craniata</taxon>
        <taxon>Vertebrata</taxon>
        <taxon>Euteleostomi</taxon>
        <taxon>Mammalia</taxon>
        <taxon>Eutheria</taxon>
        <taxon>Laurasiatheria</taxon>
        <taxon>Artiodactyla</taxon>
        <taxon>Ruminantia</taxon>
        <taxon>Pecora</taxon>
        <taxon>Bovidae</taxon>
        <taxon>Bovinae</taxon>
        <taxon>Bison</taxon>
    </lineage>
</organism>
<keyword evidence="4 6" id="KW-1133">Transmembrane helix</keyword>
<keyword evidence="5 6" id="KW-0472">Membrane</keyword>
<keyword evidence="8" id="KW-1185">Reference proteome</keyword>
<reference evidence="9" key="1">
    <citation type="submission" date="2025-08" db="UniProtKB">
        <authorList>
            <consortium name="RefSeq"/>
        </authorList>
    </citation>
    <scope>IDENTIFICATION</scope>
    <source>
        <tissue evidence="9">Blood</tissue>
    </source>
</reference>
<evidence type="ECO:0000256" key="4">
    <source>
        <dbReference type="ARBA" id="ARBA00022989"/>
    </source>
</evidence>